<organism evidence="2 3">
    <name type="scientific">Ferrimicrobium acidiphilum DSM 19497</name>
    <dbReference type="NCBI Taxonomy" id="1121877"/>
    <lineage>
        <taxon>Bacteria</taxon>
        <taxon>Bacillati</taxon>
        <taxon>Actinomycetota</taxon>
        <taxon>Acidimicrobiia</taxon>
        <taxon>Acidimicrobiales</taxon>
        <taxon>Acidimicrobiaceae</taxon>
        <taxon>Ferrimicrobium</taxon>
    </lineage>
</organism>
<reference evidence="2 3" key="1">
    <citation type="submission" date="2015-01" db="EMBL/GenBank/DDBJ databases">
        <title>Draft genome of the acidophilic iron oxidizer Ferrimicrobium acidiphilum strain T23.</title>
        <authorList>
            <person name="Poehlein A."/>
            <person name="Eisen S."/>
            <person name="Schloemann M."/>
            <person name="Johnson B.D."/>
            <person name="Daniel R."/>
            <person name="Muehling M."/>
        </authorList>
    </citation>
    <scope>NUCLEOTIDE SEQUENCE [LARGE SCALE GENOMIC DNA]</scope>
    <source>
        <strain evidence="2 3">T23</strain>
    </source>
</reference>
<dbReference type="SMART" id="SM00530">
    <property type="entry name" value="HTH_XRE"/>
    <property type="match status" value="1"/>
</dbReference>
<proteinExistence type="predicted"/>
<dbReference type="RefSeq" id="WP_052574682.1">
    <property type="nucleotide sequence ID" value="NZ_JQKF01000084.1"/>
</dbReference>
<gene>
    <name evidence="2" type="primary">hipB</name>
    <name evidence="2" type="ORF">FEAC_27890</name>
</gene>
<protein>
    <submittedName>
        <fullName evidence="2">Antitoxin HipB</fullName>
    </submittedName>
</protein>
<sequence>MDTSLHTGTAVERSFRVYNPKVLGIALGEARRSAGLTQSEMADRIGVDRSYISEMENGKETEQLRRLFQVLRELDIKMLLQSDLW</sequence>
<name>A0A0D8FTC1_9ACTN</name>
<dbReference type="Pfam" id="PF01381">
    <property type="entry name" value="HTH_3"/>
    <property type="match status" value="1"/>
</dbReference>
<dbReference type="STRING" id="1121877.FEAC_27890"/>
<evidence type="ECO:0000259" key="1">
    <source>
        <dbReference type="PROSITE" id="PS50943"/>
    </source>
</evidence>
<dbReference type="GO" id="GO:0003677">
    <property type="term" value="F:DNA binding"/>
    <property type="evidence" value="ECO:0007669"/>
    <property type="project" value="InterPro"/>
</dbReference>
<feature type="domain" description="HTH cro/C1-type" evidence="1">
    <location>
        <begin position="29"/>
        <end position="81"/>
    </location>
</feature>
<dbReference type="SUPFAM" id="SSF47413">
    <property type="entry name" value="lambda repressor-like DNA-binding domains"/>
    <property type="match status" value="1"/>
</dbReference>
<dbReference type="InterPro" id="IPR001387">
    <property type="entry name" value="Cro/C1-type_HTH"/>
</dbReference>
<comment type="caution">
    <text evidence="2">The sequence shown here is derived from an EMBL/GenBank/DDBJ whole genome shotgun (WGS) entry which is preliminary data.</text>
</comment>
<dbReference type="AlphaFoldDB" id="A0A0D8FTC1"/>
<dbReference type="GeneID" id="78373758"/>
<dbReference type="EMBL" id="JXUW01000039">
    <property type="protein sequence ID" value="KJE75497.1"/>
    <property type="molecule type" value="Genomic_DNA"/>
</dbReference>
<dbReference type="Gene3D" id="1.10.260.40">
    <property type="entry name" value="lambda repressor-like DNA-binding domains"/>
    <property type="match status" value="1"/>
</dbReference>
<dbReference type="PROSITE" id="PS50943">
    <property type="entry name" value="HTH_CROC1"/>
    <property type="match status" value="1"/>
</dbReference>
<accession>A0A0D8FTC1</accession>
<dbReference type="Proteomes" id="UP000032336">
    <property type="component" value="Unassembled WGS sequence"/>
</dbReference>
<dbReference type="CDD" id="cd00093">
    <property type="entry name" value="HTH_XRE"/>
    <property type="match status" value="1"/>
</dbReference>
<evidence type="ECO:0000313" key="2">
    <source>
        <dbReference type="EMBL" id="KJE75497.1"/>
    </source>
</evidence>
<keyword evidence="3" id="KW-1185">Reference proteome</keyword>
<dbReference type="InterPro" id="IPR010982">
    <property type="entry name" value="Lambda_DNA-bd_dom_sf"/>
</dbReference>
<dbReference type="eggNOG" id="COG1396">
    <property type="taxonomic scope" value="Bacteria"/>
</dbReference>
<dbReference type="OrthoDB" id="5148209at2"/>
<evidence type="ECO:0000313" key="3">
    <source>
        <dbReference type="Proteomes" id="UP000032336"/>
    </source>
</evidence>